<comment type="caution">
    <text evidence="3">The sequence shown here is derived from an EMBL/GenBank/DDBJ whole genome shotgun (WGS) entry which is preliminary data.</text>
</comment>
<reference evidence="3 4" key="1">
    <citation type="submission" date="2024-01" db="EMBL/GenBank/DDBJ databases">
        <authorList>
            <person name="Allen C."/>
            <person name="Tagirdzhanova G."/>
        </authorList>
    </citation>
    <scope>NUCLEOTIDE SEQUENCE [LARGE SCALE GENOMIC DNA]</scope>
</reference>
<dbReference type="Proteomes" id="UP001642482">
    <property type="component" value="Unassembled WGS sequence"/>
</dbReference>
<evidence type="ECO:0000256" key="1">
    <source>
        <dbReference type="SAM" id="MobiDB-lite"/>
    </source>
</evidence>
<dbReference type="Pfam" id="PF22980">
    <property type="entry name" value="Myb_DNA-bind_8"/>
    <property type="match status" value="1"/>
</dbReference>
<dbReference type="InterPro" id="IPR054505">
    <property type="entry name" value="Myb_DNA-bind_8"/>
</dbReference>
<evidence type="ECO:0000313" key="3">
    <source>
        <dbReference type="EMBL" id="CAK7217546.1"/>
    </source>
</evidence>
<protein>
    <recommendedName>
        <fullName evidence="2">Myb-like DNA-binding domain-containing protein</fullName>
    </recommendedName>
</protein>
<proteinExistence type="predicted"/>
<gene>
    <name evidence="3" type="ORF">SEUCBS140593_003246</name>
</gene>
<evidence type="ECO:0000259" key="2">
    <source>
        <dbReference type="Pfam" id="PF22980"/>
    </source>
</evidence>
<organism evidence="3 4">
    <name type="scientific">Sporothrix eucalyptigena</name>
    <dbReference type="NCBI Taxonomy" id="1812306"/>
    <lineage>
        <taxon>Eukaryota</taxon>
        <taxon>Fungi</taxon>
        <taxon>Dikarya</taxon>
        <taxon>Ascomycota</taxon>
        <taxon>Pezizomycotina</taxon>
        <taxon>Sordariomycetes</taxon>
        <taxon>Sordariomycetidae</taxon>
        <taxon>Ophiostomatales</taxon>
        <taxon>Ophiostomataceae</taxon>
        <taxon>Sporothrix</taxon>
    </lineage>
</organism>
<feature type="region of interest" description="Disordered" evidence="1">
    <location>
        <begin position="84"/>
        <end position="151"/>
    </location>
</feature>
<name>A0ABP0BDC2_9PEZI</name>
<keyword evidence="4" id="KW-1185">Reference proteome</keyword>
<evidence type="ECO:0000313" key="4">
    <source>
        <dbReference type="Proteomes" id="UP001642482"/>
    </source>
</evidence>
<sequence length="176" mass="19066">MSDIDSQDVPVVGTIGPEFPDPNPQEAMFFYNMIKNMNNQPDIDWDGVATDSGFKNAAVAKKRFYQIKQKLGLDSRSTLVSKIPRKSRGCKAAADGQDADKKPCKVTKRRKTSGIPVTPGRTALPTQRPRVSESPSNSMSDEQLTPCGSDDDISGCITVGFLKKEGGVIKEEDGGI</sequence>
<feature type="compositionally biased region" description="Polar residues" evidence="1">
    <location>
        <begin position="133"/>
        <end position="143"/>
    </location>
</feature>
<accession>A0ABP0BDC2</accession>
<feature type="domain" description="Myb-like DNA-binding" evidence="2">
    <location>
        <begin position="26"/>
        <end position="72"/>
    </location>
</feature>
<dbReference type="EMBL" id="CAWUHD010000024">
    <property type="protein sequence ID" value="CAK7217546.1"/>
    <property type="molecule type" value="Genomic_DNA"/>
</dbReference>